<sequence>MNKRILLTLFVGLAGLTNLSAQKTAKLPVNKTAVLSSVDEHTSELIDLSDKIWEAAEIALKENVSAKALADYAEAQGFTVERGVAEMPTAFIASYGSGKPIIGIMGEYDALPGLSQKAVPEKSPLIDGAGGHGCGHNLFGPGSLGAAVAIKELIEQGKLKGTVRFYGTPAEEAIGGKIYMARAGLFDDLDACFDWHPDAENKASTQSSQAMIEVTVEFFGQAAHAAADPWNGRSALDGVEAFVNGLNMFREHMKPSVRIHYIIEKGGEAPNIVPDYARVGLYVRDATRKGMMEVYERVQQIGEGAALVAGVTNKMTITSGYHEQLPNIAGANVLYKNMQLVGPISYTPEELEFAKGIQRSVKMEEKGLDGSIGGIDPTAEFPTGGSTDVADISWITPEISLVATTAPIGTPWHSWAVVACGGMSIGHKGMAFAAKSLALTMVDLFENESIRKAMRDEFLEKRGDYVYKAILPDGPPPVK</sequence>
<keyword evidence="4" id="KW-1185">Reference proteome</keyword>
<dbReference type="InterPro" id="IPR036264">
    <property type="entry name" value="Bact_exopeptidase_dim_dom"/>
</dbReference>
<proteinExistence type="predicted"/>
<evidence type="ECO:0000259" key="2">
    <source>
        <dbReference type="Pfam" id="PF07687"/>
    </source>
</evidence>
<dbReference type="InterPro" id="IPR002933">
    <property type="entry name" value="Peptidase_M20"/>
</dbReference>
<reference evidence="3 4" key="1">
    <citation type="journal article" date="2023" name="Microbiol. Resour. Announc.">
        <title>Complete Genome Sequence of Imperialibacter roseus strain P4T.</title>
        <authorList>
            <person name="Tizabi D.R."/>
            <person name="Bachvaroff T."/>
            <person name="Hill R.T."/>
        </authorList>
    </citation>
    <scope>NUCLEOTIDE SEQUENCE [LARGE SCALE GENOMIC DNA]</scope>
    <source>
        <strain evidence="3 4">P4T</strain>
    </source>
</reference>
<dbReference type="EMBL" id="CP136051">
    <property type="protein sequence ID" value="WOK06187.1"/>
    <property type="molecule type" value="Genomic_DNA"/>
</dbReference>
<evidence type="ECO:0000313" key="4">
    <source>
        <dbReference type="Proteomes" id="UP001302349"/>
    </source>
</evidence>
<protein>
    <submittedName>
        <fullName evidence="3">Amidohydrolase</fullName>
    </submittedName>
</protein>
<dbReference type="Pfam" id="PF07687">
    <property type="entry name" value="M20_dimer"/>
    <property type="match status" value="1"/>
</dbReference>
<dbReference type="InterPro" id="IPR011650">
    <property type="entry name" value="Peptidase_M20_dimer"/>
</dbReference>
<dbReference type="NCBIfam" id="TIGR01891">
    <property type="entry name" value="amidohydrolases"/>
    <property type="match status" value="1"/>
</dbReference>
<name>A0ABZ0IRG9_9BACT</name>
<keyword evidence="1" id="KW-0378">Hydrolase</keyword>
<evidence type="ECO:0000313" key="3">
    <source>
        <dbReference type="EMBL" id="WOK06187.1"/>
    </source>
</evidence>
<dbReference type="InterPro" id="IPR052030">
    <property type="entry name" value="Peptidase_M20/M20A_hydrolases"/>
</dbReference>
<organism evidence="3 4">
    <name type="scientific">Imperialibacter roseus</name>
    <dbReference type="NCBI Taxonomy" id="1324217"/>
    <lineage>
        <taxon>Bacteria</taxon>
        <taxon>Pseudomonadati</taxon>
        <taxon>Bacteroidota</taxon>
        <taxon>Cytophagia</taxon>
        <taxon>Cytophagales</taxon>
        <taxon>Flammeovirgaceae</taxon>
        <taxon>Imperialibacter</taxon>
    </lineage>
</organism>
<evidence type="ECO:0000256" key="1">
    <source>
        <dbReference type="ARBA" id="ARBA00022801"/>
    </source>
</evidence>
<gene>
    <name evidence="3" type="ORF">RT717_24220</name>
</gene>
<dbReference type="Proteomes" id="UP001302349">
    <property type="component" value="Chromosome"/>
</dbReference>
<dbReference type="Gene3D" id="3.30.70.360">
    <property type="match status" value="1"/>
</dbReference>
<dbReference type="SUPFAM" id="SSF53187">
    <property type="entry name" value="Zn-dependent exopeptidases"/>
    <property type="match status" value="1"/>
</dbReference>
<feature type="domain" description="Peptidase M20 dimerisation" evidence="2">
    <location>
        <begin position="211"/>
        <end position="299"/>
    </location>
</feature>
<dbReference type="PANTHER" id="PTHR30575:SF0">
    <property type="entry name" value="XAA-ARG DIPEPTIDASE"/>
    <property type="match status" value="1"/>
</dbReference>
<dbReference type="PANTHER" id="PTHR30575">
    <property type="entry name" value="PEPTIDASE M20"/>
    <property type="match status" value="1"/>
</dbReference>
<dbReference type="SUPFAM" id="SSF55031">
    <property type="entry name" value="Bacterial exopeptidase dimerisation domain"/>
    <property type="match status" value="1"/>
</dbReference>
<dbReference type="Pfam" id="PF01546">
    <property type="entry name" value="Peptidase_M20"/>
    <property type="match status" value="1"/>
</dbReference>
<dbReference type="Gene3D" id="3.40.630.10">
    <property type="entry name" value="Zn peptidases"/>
    <property type="match status" value="1"/>
</dbReference>
<dbReference type="PIRSF" id="PIRSF037227">
    <property type="entry name" value="Aminobenzoyl-glu_utiliz_pB"/>
    <property type="match status" value="1"/>
</dbReference>
<dbReference type="RefSeq" id="WP_317488919.1">
    <property type="nucleotide sequence ID" value="NZ_CP136051.1"/>
</dbReference>
<accession>A0ABZ0IRG9</accession>
<dbReference type="InterPro" id="IPR017145">
    <property type="entry name" value="Aminobenzoyl-glu_utiliz_pB"/>
</dbReference>
<dbReference type="InterPro" id="IPR017439">
    <property type="entry name" value="Amidohydrolase"/>
</dbReference>